<accession>A0ABT9EPQ3</accession>
<keyword evidence="4" id="KW-0862">Zinc</keyword>
<dbReference type="InterPro" id="IPR036866">
    <property type="entry name" value="RibonucZ/Hydroxyglut_hydro"/>
</dbReference>
<evidence type="ECO:0000256" key="3">
    <source>
        <dbReference type="ARBA" id="ARBA00022801"/>
    </source>
</evidence>
<dbReference type="Gene3D" id="3.60.15.10">
    <property type="entry name" value="Ribonuclease Z/Hydroxyacylglutathione hydrolase-like"/>
    <property type="match status" value="1"/>
</dbReference>
<reference evidence="6 7" key="1">
    <citation type="submission" date="2023-07" db="EMBL/GenBank/DDBJ databases">
        <authorList>
            <person name="Kim M.K."/>
        </authorList>
    </citation>
    <scope>NUCLEOTIDE SEQUENCE [LARGE SCALE GENOMIC DNA]</scope>
    <source>
        <strain evidence="6 7">KR1UV-12</strain>
    </source>
</reference>
<evidence type="ECO:0000256" key="1">
    <source>
        <dbReference type="ARBA" id="ARBA00001947"/>
    </source>
</evidence>
<dbReference type="EMBL" id="JAUUDS010000015">
    <property type="protein sequence ID" value="MDP1028807.1"/>
    <property type="molecule type" value="Genomic_DNA"/>
</dbReference>
<dbReference type="SUPFAM" id="SSF56281">
    <property type="entry name" value="Metallo-hydrolase/oxidoreductase"/>
    <property type="match status" value="1"/>
</dbReference>
<dbReference type="Pfam" id="PF00753">
    <property type="entry name" value="Lactamase_B"/>
    <property type="match status" value="1"/>
</dbReference>
<comment type="caution">
    <text evidence="6">The sequence shown here is derived from an EMBL/GenBank/DDBJ whole genome shotgun (WGS) entry which is preliminary data.</text>
</comment>
<dbReference type="Proteomes" id="UP001230685">
    <property type="component" value="Unassembled WGS sequence"/>
</dbReference>
<protein>
    <submittedName>
        <fullName evidence="6">MBL fold metallo-hydrolase</fullName>
    </submittedName>
</protein>
<dbReference type="CDD" id="cd06262">
    <property type="entry name" value="metallo-hydrolase-like_MBL-fold"/>
    <property type="match status" value="1"/>
</dbReference>
<dbReference type="PANTHER" id="PTHR46233">
    <property type="entry name" value="HYDROXYACYLGLUTATHIONE HYDROLASE GLOC"/>
    <property type="match status" value="1"/>
</dbReference>
<evidence type="ECO:0000256" key="2">
    <source>
        <dbReference type="ARBA" id="ARBA00022723"/>
    </source>
</evidence>
<evidence type="ECO:0000313" key="7">
    <source>
        <dbReference type="Proteomes" id="UP001230685"/>
    </source>
</evidence>
<comment type="cofactor">
    <cofactor evidence="1">
        <name>Zn(2+)</name>
        <dbReference type="ChEBI" id="CHEBI:29105"/>
    </cofactor>
</comment>
<keyword evidence="3" id="KW-0378">Hydrolase</keyword>
<gene>
    <name evidence="6" type="ORF">Q5H91_16420</name>
</gene>
<sequence>MRQVADNVWCVTAGGFPANSYICRTDVPGDAFLVDVGLDPEPIAAALQILNCRPAHLFCTHGHFDHIGSARYFQERYGAEVHLHTADVKIARTNNFILMVMKREDRISLPPLSLVEDGASFRFGDRTLIYRSTPGHTPGSCSLVWGDQLFTGDTLFTQGVGLSKLPGENPAQLRSTIRSLWGFLDNVIVHPGHGPSAPGMIVKRDNAALRAFLAEDATVLDNCDV</sequence>
<evidence type="ECO:0000256" key="4">
    <source>
        <dbReference type="ARBA" id="ARBA00022833"/>
    </source>
</evidence>
<proteinExistence type="predicted"/>
<dbReference type="InterPro" id="IPR001279">
    <property type="entry name" value="Metallo-B-lactamas"/>
</dbReference>
<evidence type="ECO:0000259" key="5">
    <source>
        <dbReference type="SMART" id="SM00849"/>
    </source>
</evidence>
<feature type="domain" description="Metallo-beta-lactamase" evidence="5">
    <location>
        <begin position="17"/>
        <end position="193"/>
    </location>
</feature>
<organism evidence="6 7">
    <name type="scientific">Sphingomonas aurea</name>
    <dbReference type="NCBI Taxonomy" id="3063994"/>
    <lineage>
        <taxon>Bacteria</taxon>
        <taxon>Pseudomonadati</taxon>
        <taxon>Pseudomonadota</taxon>
        <taxon>Alphaproteobacteria</taxon>
        <taxon>Sphingomonadales</taxon>
        <taxon>Sphingomonadaceae</taxon>
        <taxon>Sphingomonas</taxon>
    </lineage>
</organism>
<keyword evidence="2" id="KW-0479">Metal-binding</keyword>
<dbReference type="SMART" id="SM00849">
    <property type="entry name" value="Lactamase_B"/>
    <property type="match status" value="1"/>
</dbReference>
<dbReference type="RefSeq" id="WP_305174541.1">
    <property type="nucleotide sequence ID" value="NZ_JAUUDS010000015.1"/>
</dbReference>
<keyword evidence="7" id="KW-1185">Reference proteome</keyword>
<evidence type="ECO:0000313" key="6">
    <source>
        <dbReference type="EMBL" id="MDP1028807.1"/>
    </source>
</evidence>
<name>A0ABT9EPQ3_9SPHN</name>
<dbReference type="PANTHER" id="PTHR46233:SF3">
    <property type="entry name" value="HYDROXYACYLGLUTATHIONE HYDROLASE GLOC"/>
    <property type="match status" value="1"/>
</dbReference>
<dbReference type="InterPro" id="IPR051453">
    <property type="entry name" value="MBL_Glyoxalase_II"/>
</dbReference>